<name>A0A8J3R4J6_9ACTN</name>
<dbReference type="Gene3D" id="1.10.10.10">
    <property type="entry name" value="Winged helix-like DNA-binding domain superfamily/Winged helix DNA-binding domain"/>
    <property type="match status" value="1"/>
</dbReference>
<gene>
    <name evidence="7" type="ORF">Mth01_06010</name>
</gene>
<proteinExistence type="predicted"/>
<dbReference type="Pfam" id="PF13185">
    <property type="entry name" value="GAF_2"/>
    <property type="match status" value="1"/>
</dbReference>
<keyword evidence="8" id="KW-1185">Reference proteome</keyword>
<keyword evidence="2" id="KW-0418">Kinase</keyword>
<evidence type="ECO:0000259" key="6">
    <source>
        <dbReference type="PROSITE" id="PS50921"/>
    </source>
</evidence>
<dbReference type="SUPFAM" id="SSF55781">
    <property type="entry name" value="GAF domain-like"/>
    <property type="match status" value="1"/>
</dbReference>
<accession>A0A8J3R4J6</accession>
<dbReference type="GO" id="GO:0016301">
    <property type="term" value="F:kinase activity"/>
    <property type="evidence" value="ECO:0007669"/>
    <property type="project" value="UniProtKB-KW"/>
</dbReference>
<dbReference type="PIRSF" id="PIRSF036625">
    <property type="entry name" value="GAF_ANTAR"/>
    <property type="match status" value="1"/>
</dbReference>
<dbReference type="RefSeq" id="WP_204010696.1">
    <property type="nucleotide sequence ID" value="NZ_BOOG01000007.1"/>
</dbReference>
<evidence type="ECO:0000256" key="5">
    <source>
        <dbReference type="SAM" id="MobiDB-lite"/>
    </source>
</evidence>
<dbReference type="Proteomes" id="UP000610966">
    <property type="component" value="Unassembled WGS sequence"/>
</dbReference>
<evidence type="ECO:0000256" key="2">
    <source>
        <dbReference type="ARBA" id="ARBA00022777"/>
    </source>
</evidence>
<dbReference type="InterPro" id="IPR011006">
    <property type="entry name" value="CheY-like_superfamily"/>
</dbReference>
<dbReference type="InterPro" id="IPR003018">
    <property type="entry name" value="GAF"/>
</dbReference>
<dbReference type="InterPro" id="IPR005561">
    <property type="entry name" value="ANTAR"/>
</dbReference>
<dbReference type="InterPro" id="IPR029016">
    <property type="entry name" value="GAF-like_dom_sf"/>
</dbReference>
<sequence>METTSILVRDLTALGRVTEGASCESVLRGISEAMARGVPGCAGGTAELWADGPVLLAASHSELTALIDRERELREGPSREALASGTPVLVADVVHESRWPGYCATAVRHGVRSVFVLPIEVDDGIVVIGLYGVRAGVFSPAAFTGEGSLTALLREQVTVALANVWQFDDVLTGAAQMQEAMEGRSVIDQAKGILMSTSGCSAEEAFEELRKVSQHHQVKVADLARTLVSERGRRSVVTGTATRLGGGQGDGGQGDGGRRGQGDPDHRRPT</sequence>
<evidence type="ECO:0000313" key="7">
    <source>
        <dbReference type="EMBL" id="GIH68348.1"/>
    </source>
</evidence>
<comment type="caution">
    <text evidence="7">The sequence shown here is derived from an EMBL/GenBank/DDBJ whole genome shotgun (WGS) entry which is preliminary data.</text>
</comment>
<protein>
    <submittedName>
        <fullName evidence="7">Transcription antitermination regulator</fullName>
    </submittedName>
</protein>
<evidence type="ECO:0000256" key="4">
    <source>
        <dbReference type="ARBA" id="ARBA00023163"/>
    </source>
</evidence>
<dbReference type="InterPro" id="IPR012074">
    <property type="entry name" value="GAF_ANTAR"/>
</dbReference>
<reference evidence="7" key="1">
    <citation type="submission" date="2021-01" db="EMBL/GenBank/DDBJ databases">
        <title>Whole genome shotgun sequence of Sphaerimonospora thailandensis NBRC 107569.</title>
        <authorList>
            <person name="Komaki H."/>
            <person name="Tamura T."/>
        </authorList>
    </citation>
    <scope>NUCLEOTIDE SEQUENCE</scope>
    <source>
        <strain evidence="7">NBRC 107569</strain>
    </source>
</reference>
<dbReference type="PROSITE" id="PS50921">
    <property type="entry name" value="ANTAR"/>
    <property type="match status" value="1"/>
</dbReference>
<evidence type="ECO:0000313" key="8">
    <source>
        <dbReference type="Proteomes" id="UP000610966"/>
    </source>
</evidence>
<dbReference type="SUPFAM" id="SSF52172">
    <property type="entry name" value="CheY-like"/>
    <property type="match status" value="1"/>
</dbReference>
<evidence type="ECO:0000256" key="1">
    <source>
        <dbReference type="ARBA" id="ARBA00022679"/>
    </source>
</evidence>
<evidence type="ECO:0000256" key="3">
    <source>
        <dbReference type="ARBA" id="ARBA00023015"/>
    </source>
</evidence>
<feature type="region of interest" description="Disordered" evidence="5">
    <location>
        <begin position="234"/>
        <end position="270"/>
    </location>
</feature>
<dbReference type="InterPro" id="IPR036388">
    <property type="entry name" value="WH-like_DNA-bd_sf"/>
</dbReference>
<keyword evidence="4" id="KW-0804">Transcription</keyword>
<feature type="domain" description="ANTAR" evidence="6">
    <location>
        <begin position="167"/>
        <end position="228"/>
    </location>
</feature>
<feature type="compositionally biased region" description="Basic and acidic residues" evidence="5">
    <location>
        <begin position="256"/>
        <end position="270"/>
    </location>
</feature>
<feature type="compositionally biased region" description="Gly residues" evidence="5">
    <location>
        <begin position="244"/>
        <end position="255"/>
    </location>
</feature>
<keyword evidence="1" id="KW-0808">Transferase</keyword>
<dbReference type="Gene3D" id="3.30.450.40">
    <property type="match status" value="1"/>
</dbReference>
<dbReference type="GO" id="GO:0003723">
    <property type="term" value="F:RNA binding"/>
    <property type="evidence" value="ECO:0007669"/>
    <property type="project" value="InterPro"/>
</dbReference>
<dbReference type="EMBL" id="BOOG01000007">
    <property type="protein sequence ID" value="GIH68348.1"/>
    <property type="molecule type" value="Genomic_DNA"/>
</dbReference>
<dbReference type="SMART" id="SM01012">
    <property type="entry name" value="ANTAR"/>
    <property type="match status" value="1"/>
</dbReference>
<keyword evidence="3" id="KW-0805">Transcription regulation</keyword>
<organism evidence="7 8">
    <name type="scientific">Sphaerimonospora thailandensis</name>
    <dbReference type="NCBI Taxonomy" id="795644"/>
    <lineage>
        <taxon>Bacteria</taxon>
        <taxon>Bacillati</taxon>
        <taxon>Actinomycetota</taxon>
        <taxon>Actinomycetes</taxon>
        <taxon>Streptosporangiales</taxon>
        <taxon>Streptosporangiaceae</taxon>
        <taxon>Sphaerimonospora</taxon>
    </lineage>
</organism>
<dbReference type="Pfam" id="PF03861">
    <property type="entry name" value="ANTAR"/>
    <property type="match status" value="1"/>
</dbReference>
<dbReference type="AlphaFoldDB" id="A0A8J3R4J6"/>